<dbReference type="EMBL" id="JAAVLX010000022">
    <property type="protein sequence ID" value="NOJ44619.1"/>
    <property type="molecule type" value="Genomic_DNA"/>
</dbReference>
<gene>
    <name evidence="1" type="ORF">HCN58_34885</name>
    <name evidence="2" type="ORF">HCN58_34960</name>
</gene>
<protein>
    <submittedName>
        <fullName evidence="1">IS256 family transposase</fullName>
    </submittedName>
</protein>
<reference evidence="1 3" key="1">
    <citation type="submission" date="2020-03" db="EMBL/GenBank/DDBJ databases">
        <title>Bradyrhizobium diversity isolated from nodules of Indigofera sp.</title>
        <authorList>
            <person name="Klepa M."/>
            <person name="Helene L."/>
            <person name="Hungria M."/>
        </authorList>
    </citation>
    <scope>NUCLEOTIDE SEQUENCE [LARGE SCALE GENOMIC DNA]</scope>
    <source>
        <strain evidence="1 3">WSM 1791</strain>
    </source>
</reference>
<dbReference type="AlphaFoldDB" id="A0A7Y4GZ10"/>
<evidence type="ECO:0000313" key="3">
    <source>
        <dbReference type="Proteomes" id="UP000544122"/>
    </source>
</evidence>
<comment type="caution">
    <text evidence="1">The sequence shown here is derived from an EMBL/GenBank/DDBJ whole genome shotgun (WGS) entry which is preliminary data.</text>
</comment>
<name>A0A7Y4GZ10_9BRAD</name>
<feature type="non-terminal residue" evidence="1">
    <location>
        <position position="66"/>
    </location>
</feature>
<organism evidence="1 3">
    <name type="scientific">Bradyrhizobium australiense</name>
    <dbReference type="NCBI Taxonomy" id="2721161"/>
    <lineage>
        <taxon>Bacteria</taxon>
        <taxon>Pseudomonadati</taxon>
        <taxon>Pseudomonadota</taxon>
        <taxon>Alphaproteobacteria</taxon>
        <taxon>Hyphomicrobiales</taxon>
        <taxon>Nitrobacteraceae</taxon>
        <taxon>Bradyrhizobium</taxon>
    </lineage>
</organism>
<sequence>MTSHITTPCLPQSEIETTRQLFDNWFDPIEADLRDRARDFLQAMLEAELDEVLARSRYARRAKSPS</sequence>
<evidence type="ECO:0000313" key="2">
    <source>
        <dbReference type="EMBL" id="NOJ44625.1"/>
    </source>
</evidence>
<evidence type="ECO:0000313" key="1">
    <source>
        <dbReference type="EMBL" id="NOJ44619.1"/>
    </source>
</evidence>
<accession>A0A7Y4GZ10</accession>
<dbReference type="Proteomes" id="UP000544122">
    <property type="component" value="Unassembled WGS sequence"/>
</dbReference>
<proteinExistence type="predicted"/>
<dbReference type="EMBL" id="JAAVLX010000023">
    <property type="protein sequence ID" value="NOJ44625.1"/>
    <property type="molecule type" value="Genomic_DNA"/>
</dbReference>
<keyword evidence="3" id="KW-1185">Reference proteome</keyword>